<reference evidence="1 2" key="1">
    <citation type="submission" date="2020-04" db="EMBL/GenBank/DDBJ databases">
        <title>Pseudoalteromonas caenipelagi sp. nov., isolated from a tidal flat.</title>
        <authorList>
            <person name="Park S."/>
            <person name="Yoon J.-H."/>
        </authorList>
    </citation>
    <scope>NUCLEOTIDE SEQUENCE [LARGE SCALE GENOMIC DNA]</scope>
    <source>
        <strain evidence="1 2">JBTF-M23</strain>
    </source>
</reference>
<proteinExistence type="predicted"/>
<organism evidence="1 2">
    <name type="scientific">Pseudoalteromonas caenipelagi</name>
    <dbReference type="NCBI Taxonomy" id="2726988"/>
    <lineage>
        <taxon>Bacteria</taxon>
        <taxon>Pseudomonadati</taxon>
        <taxon>Pseudomonadota</taxon>
        <taxon>Gammaproteobacteria</taxon>
        <taxon>Alteromonadales</taxon>
        <taxon>Pseudoalteromonadaceae</taxon>
        <taxon>Pseudoalteromonas</taxon>
    </lineage>
</organism>
<accession>A0A849VFM9</accession>
<dbReference type="RefSeq" id="WP_171626606.1">
    <property type="nucleotide sequence ID" value="NZ_JABBPG010000005.1"/>
</dbReference>
<protein>
    <submittedName>
        <fullName evidence="1">Uncharacterized protein</fullName>
    </submittedName>
</protein>
<dbReference type="AlphaFoldDB" id="A0A849VFM9"/>
<name>A0A849VFM9_9GAMM</name>
<evidence type="ECO:0000313" key="2">
    <source>
        <dbReference type="Proteomes" id="UP000586305"/>
    </source>
</evidence>
<sequence>MHPMYADILDITPLSLNAHFRTQDAARQCVDANPCNGTVEQPFEESPEESLEESLDVNSILFSDINRASKQPLSGIYVANNMQRHEGRLYIPAKTLSSAQKRQLWLLISE</sequence>
<dbReference type="Proteomes" id="UP000586305">
    <property type="component" value="Unassembled WGS sequence"/>
</dbReference>
<gene>
    <name evidence="1" type="ORF">HG263_13510</name>
</gene>
<comment type="caution">
    <text evidence="1">The sequence shown here is derived from an EMBL/GenBank/DDBJ whole genome shotgun (WGS) entry which is preliminary data.</text>
</comment>
<keyword evidence="2" id="KW-1185">Reference proteome</keyword>
<dbReference type="EMBL" id="JABBPG010000005">
    <property type="protein sequence ID" value="NOU51548.1"/>
    <property type="molecule type" value="Genomic_DNA"/>
</dbReference>
<evidence type="ECO:0000313" key="1">
    <source>
        <dbReference type="EMBL" id="NOU51548.1"/>
    </source>
</evidence>